<protein>
    <submittedName>
        <fullName evidence="1">Uncharacterized protein</fullName>
    </submittedName>
</protein>
<reference evidence="1 2" key="1">
    <citation type="journal article" date="2017" name="Infect. Genet. Evol.">
        <title>Comparative genome analysis of fish pathogen Flavobacterium columnare reveals extensive sequence diversity within the species.</title>
        <authorList>
            <person name="Kayansamruaj P."/>
            <person name="Dong H.T."/>
            <person name="Hirono I."/>
            <person name="Kondo H."/>
            <person name="Senapin S."/>
            <person name="Rodkhum C."/>
        </authorList>
    </citation>
    <scope>NUCLEOTIDE SEQUENCE [LARGE SCALE GENOMIC DNA]</scope>
    <source>
        <strain evidence="1 2">1215</strain>
    </source>
</reference>
<comment type="caution">
    <text evidence="1">The sequence shown here is derived from an EMBL/GenBank/DDBJ whole genome shotgun (WGS) entry which is preliminary data.</text>
</comment>
<dbReference type="Proteomes" id="UP000197768">
    <property type="component" value="Unassembled WGS sequence"/>
</dbReference>
<accession>A0A246GHT9</accession>
<dbReference type="RefSeq" id="WP_088393059.1">
    <property type="nucleotide sequence ID" value="NZ_MTCZ01000080.1"/>
</dbReference>
<proteinExistence type="predicted"/>
<evidence type="ECO:0000313" key="2">
    <source>
        <dbReference type="Proteomes" id="UP000197768"/>
    </source>
</evidence>
<dbReference type="AlphaFoldDB" id="A0A246GHT9"/>
<evidence type="ECO:0000313" key="1">
    <source>
        <dbReference type="EMBL" id="OWP83769.1"/>
    </source>
</evidence>
<name>A0A246GHT9_9FLAO</name>
<sequence>MKTNKTEKFDLSKFETLEINGDTLKGGFSTALTINGVGGMLKEGDNYYKCGQTNNCQSGNCVAGCGADTSALEV</sequence>
<organism evidence="1 2">
    <name type="scientific">Flavobacterium davisii</name>
    <dbReference type="NCBI Taxonomy" id="2906077"/>
    <lineage>
        <taxon>Bacteria</taxon>
        <taxon>Pseudomonadati</taxon>
        <taxon>Bacteroidota</taxon>
        <taxon>Flavobacteriia</taxon>
        <taxon>Flavobacteriales</taxon>
        <taxon>Flavobacteriaceae</taxon>
        <taxon>Flavobacterium</taxon>
    </lineage>
</organism>
<gene>
    <name evidence="1" type="ORF">BWK59_08800</name>
</gene>
<dbReference type="EMBL" id="MTCZ01000080">
    <property type="protein sequence ID" value="OWP83769.1"/>
    <property type="molecule type" value="Genomic_DNA"/>
</dbReference>